<dbReference type="PIRSF" id="PIRSF009320">
    <property type="entry name" value="Nuc_binding_HP_1000"/>
    <property type="match status" value="1"/>
</dbReference>
<proteinExistence type="predicted"/>
<dbReference type="Pfam" id="PF01656">
    <property type="entry name" value="CbiA"/>
    <property type="match status" value="1"/>
</dbReference>
<accession>Q6AII0</accession>
<evidence type="ECO:0000259" key="1">
    <source>
        <dbReference type="Pfam" id="PF01656"/>
    </source>
</evidence>
<keyword evidence="3" id="KW-1185">Reference proteome</keyword>
<dbReference type="CDD" id="cd02042">
    <property type="entry name" value="ParAB_family"/>
    <property type="match status" value="1"/>
</dbReference>
<dbReference type="InterPro" id="IPR027417">
    <property type="entry name" value="P-loop_NTPase"/>
</dbReference>
<reference evidence="2 3" key="1">
    <citation type="journal article" date="2004" name="Environ. Microbiol.">
        <title>The genome of Desulfotalea psychrophila, a sulfate-reducing bacterium from permanently cold Arctic sediments.</title>
        <authorList>
            <person name="Rabus R."/>
            <person name="Ruepp A."/>
            <person name="Frickey T."/>
            <person name="Rattei T."/>
            <person name="Fartmann B."/>
            <person name="Stark M."/>
            <person name="Bauer M."/>
            <person name="Zibat A."/>
            <person name="Lombardot T."/>
            <person name="Becker I."/>
            <person name="Amann J."/>
            <person name="Gellner K."/>
            <person name="Teeling H."/>
            <person name="Leuschner W.D."/>
            <person name="Gloeckner F.-O."/>
            <person name="Lupas A.N."/>
            <person name="Amann R."/>
            <person name="Klenk H.-P."/>
        </authorList>
    </citation>
    <scope>NUCLEOTIDE SEQUENCE [LARGE SCALE GENOMIC DNA]</scope>
    <source>
        <strain evidence="3">DSM 12343 / LSv54</strain>
        <plasmid evidence="3">large</plasmid>
    </source>
</reference>
<dbReference type="Gene3D" id="3.40.50.300">
    <property type="entry name" value="P-loop containing nucleotide triphosphate hydrolases"/>
    <property type="match status" value="1"/>
</dbReference>
<evidence type="ECO:0000313" key="2">
    <source>
        <dbReference type="EMBL" id="CAG37867.1"/>
    </source>
</evidence>
<dbReference type="EMBL" id="CR522871">
    <property type="protein sequence ID" value="CAG37867.1"/>
    <property type="molecule type" value="Genomic_DNA"/>
</dbReference>
<dbReference type="eggNOG" id="COG1192">
    <property type="taxonomic scope" value="Bacteria"/>
</dbReference>
<dbReference type="KEGG" id="dps:DPPB03"/>
<protein>
    <submittedName>
        <fullName evidence="2">Related to plasmid partition protein ParA</fullName>
    </submittedName>
</protein>
<dbReference type="PANTHER" id="PTHR13696:SF96">
    <property type="entry name" value="COBQ_COBB_MIND_PARA NUCLEOTIDE BINDING DOMAIN-CONTAINING PROTEIN"/>
    <property type="match status" value="1"/>
</dbReference>
<dbReference type="SUPFAM" id="SSF52540">
    <property type="entry name" value="P-loop containing nucleoside triphosphate hydrolases"/>
    <property type="match status" value="1"/>
</dbReference>
<dbReference type="STRING" id="177439.DPPB03"/>
<dbReference type="AlphaFoldDB" id="Q6AII0"/>
<dbReference type="InterPro" id="IPR050678">
    <property type="entry name" value="DNA_Partitioning_ATPase"/>
</dbReference>
<feature type="domain" description="CobQ/CobB/MinD/ParA nucleotide binding" evidence="1">
    <location>
        <begin position="5"/>
        <end position="116"/>
    </location>
</feature>
<dbReference type="Proteomes" id="UP000000602">
    <property type="component" value="Plasmid large"/>
</dbReference>
<gene>
    <name evidence="2" type="ordered locus">DPPB03</name>
</gene>
<sequence>MKKIIVFVSQKGGVGKSTFARAVAVVFKKAGYSVKVADMDTQQTTCVDWHKRRKSNAVEPLLDHIVSCRTVEEALADQEDYDIVILDGAPRGSRLTLEICALADLVVQASGAGRDDLDPAVLLFHELAAKGIDKSKMYLALCRVGTKAEEAGASDYIQRGGYNTVAGALFEKACYRQAQNEGKTILETSFKTANQSGAVVIQNLMNIFFDTTK</sequence>
<dbReference type="PANTHER" id="PTHR13696">
    <property type="entry name" value="P-LOOP CONTAINING NUCLEOSIDE TRIPHOSPHATE HYDROLASE"/>
    <property type="match status" value="1"/>
</dbReference>
<dbReference type="RefSeq" id="WP_011190362.1">
    <property type="nucleotide sequence ID" value="NC_006139.1"/>
</dbReference>
<geneLocation type="plasmid" evidence="3">
    <name>large</name>
</geneLocation>
<evidence type="ECO:0000313" key="3">
    <source>
        <dbReference type="Proteomes" id="UP000000602"/>
    </source>
</evidence>
<dbReference type="OrthoDB" id="9815116at2"/>
<dbReference type="InterPro" id="IPR002586">
    <property type="entry name" value="CobQ/CobB/MinD/ParA_Nub-bd_dom"/>
</dbReference>
<organism evidence="2 3">
    <name type="scientific">Desulfotalea psychrophila (strain LSv54 / DSM 12343)</name>
    <dbReference type="NCBI Taxonomy" id="177439"/>
    <lineage>
        <taxon>Bacteria</taxon>
        <taxon>Pseudomonadati</taxon>
        <taxon>Thermodesulfobacteriota</taxon>
        <taxon>Desulfobulbia</taxon>
        <taxon>Desulfobulbales</taxon>
        <taxon>Desulfocapsaceae</taxon>
        <taxon>Desulfotalea</taxon>
    </lineage>
</organism>
<dbReference type="HOGENOM" id="CLU_037612_5_7_7"/>
<name>Q6AII0_DESPS</name>